<proteinExistence type="predicted"/>
<reference evidence="2 3" key="1">
    <citation type="submission" date="2018-10" db="EMBL/GenBank/DDBJ databases">
        <title>A high-quality apple genome assembly.</title>
        <authorList>
            <person name="Hu J."/>
        </authorList>
    </citation>
    <scope>NUCLEOTIDE SEQUENCE [LARGE SCALE GENOMIC DNA]</scope>
    <source>
        <strain evidence="3">cv. HFTH1</strain>
        <tissue evidence="2">Young leaf</tissue>
    </source>
</reference>
<evidence type="ECO:0000256" key="1">
    <source>
        <dbReference type="SAM" id="Phobius"/>
    </source>
</evidence>
<evidence type="ECO:0000313" key="2">
    <source>
        <dbReference type="EMBL" id="RXH90378.1"/>
    </source>
</evidence>
<keyword evidence="1" id="KW-1133">Transmembrane helix</keyword>
<feature type="transmembrane region" description="Helical" evidence="1">
    <location>
        <begin position="37"/>
        <end position="57"/>
    </location>
</feature>
<accession>A0A498J451</accession>
<dbReference type="EMBL" id="RDQH01000335">
    <property type="protein sequence ID" value="RXH90378.1"/>
    <property type="molecule type" value="Genomic_DNA"/>
</dbReference>
<gene>
    <name evidence="2" type="ORF">DVH24_035142</name>
</gene>
<comment type="caution">
    <text evidence="2">The sequence shown here is derived from an EMBL/GenBank/DDBJ whole genome shotgun (WGS) entry which is preliminary data.</text>
</comment>
<keyword evidence="1" id="KW-0812">Transmembrane</keyword>
<sequence length="75" mass="8252">MDQNGQGRAVTDDSSPQRNLKSAHSLCLNQLMDKGNILFSLTLMMVILNNTTLALLLQACFKKIEQNAGNIKFIG</sequence>
<keyword evidence="3" id="KW-1185">Reference proteome</keyword>
<name>A0A498J451_MALDO</name>
<keyword evidence="1" id="KW-0472">Membrane</keyword>
<organism evidence="2 3">
    <name type="scientific">Malus domestica</name>
    <name type="common">Apple</name>
    <name type="synonym">Pyrus malus</name>
    <dbReference type="NCBI Taxonomy" id="3750"/>
    <lineage>
        <taxon>Eukaryota</taxon>
        <taxon>Viridiplantae</taxon>
        <taxon>Streptophyta</taxon>
        <taxon>Embryophyta</taxon>
        <taxon>Tracheophyta</taxon>
        <taxon>Spermatophyta</taxon>
        <taxon>Magnoliopsida</taxon>
        <taxon>eudicotyledons</taxon>
        <taxon>Gunneridae</taxon>
        <taxon>Pentapetalae</taxon>
        <taxon>rosids</taxon>
        <taxon>fabids</taxon>
        <taxon>Rosales</taxon>
        <taxon>Rosaceae</taxon>
        <taxon>Amygdaloideae</taxon>
        <taxon>Maleae</taxon>
        <taxon>Malus</taxon>
    </lineage>
</organism>
<evidence type="ECO:0000313" key="3">
    <source>
        <dbReference type="Proteomes" id="UP000290289"/>
    </source>
</evidence>
<dbReference type="Proteomes" id="UP000290289">
    <property type="component" value="Chromosome 9"/>
</dbReference>
<dbReference type="AlphaFoldDB" id="A0A498J451"/>
<protein>
    <submittedName>
        <fullName evidence="2">Uncharacterized protein</fullName>
    </submittedName>
</protein>